<dbReference type="OrthoDB" id="2562743at2759"/>
<organism evidence="2 3">
    <name type="scientific">Cylindrobasidium torrendii FP15055 ss-10</name>
    <dbReference type="NCBI Taxonomy" id="1314674"/>
    <lineage>
        <taxon>Eukaryota</taxon>
        <taxon>Fungi</taxon>
        <taxon>Dikarya</taxon>
        <taxon>Basidiomycota</taxon>
        <taxon>Agaricomycotina</taxon>
        <taxon>Agaricomycetes</taxon>
        <taxon>Agaricomycetidae</taxon>
        <taxon>Agaricales</taxon>
        <taxon>Marasmiineae</taxon>
        <taxon>Physalacriaceae</taxon>
        <taxon>Cylindrobasidium</taxon>
    </lineage>
</organism>
<dbReference type="EMBL" id="KN880550">
    <property type="protein sequence ID" value="KIY66576.1"/>
    <property type="molecule type" value="Genomic_DNA"/>
</dbReference>
<evidence type="ECO:0000313" key="2">
    <source>
        <dbReference type="EMBL" id="KIY66576.1"/>
    </source>
</evidence>
<sequence>MDSSLPASLEKTILASSSTYTRIQQSLQALSHVPAAYKHQKTYTQETMAKVDALKKAVEKAAEKTRTERAVYERLRDSKATKLAYALSRKRESYQRKAEKEEKTYVEALEAEMAARGRQEEAERALALGSEELDRLTQLSNEYTSLKSEIWNLYDHAFSNEDIPKDVDLRERISQADKAYHRTANIASSETRILSLLQDAETTVKECKTFIDKALELCAWDVTGRSPMTDDMQHNYLRKAKEAADAAAPQITHILQTSSKVRLSGIPKIPVRETRVEVFFLHPVYDLPSKEEMQTAAQGLSVVLTDLQNEIKATERRAEASSSDLKEAADVVNVARMELEVYRQSIFDAVLGRDGHDDAPPAYPHSSSERSPDCLCCEEMWRTAGMYNAREEQREG</sequence>
<dbReference type="STRING" id="1314674.A0A0D7BAM3"/>
<feature type="coiled-coil region" evidence="1">
    <location>
        <begin position="290"/>
        <end position="324"/>
    </location>
</feature>
<keyword evidence="3" id="KW-1185">Reference proteome</keyword>
<keyword evidence="1" id="KW-0175">Coiled coil</keyword>
<dbReference type="PANTHER" id="PTHR21974:SF2">
    <property type="entry name" value="RE15880P"/>
    <property type="match status" value="1"/>
</dbReference>
<dbReference type="Proteomes" id="UP000054007">
    <property type="component" value="Unassembled WGS sequence"/>
</dbReference>
<accession>A0A0D7BAM3</accession>
<feature type="coiled-coil region" evidence="1">
    <location>
        <begin position="91"/>
        <end position="139"/>
    </location>
</feature>
<protein>
    <submittedName>
        <fullName evidence="2">Uncharacterized protein</fullName>
    </submittedName>
</protein>
<gene>
    <name evidence="2" type="ORF">CYLTODRAFT_423288</name>
</gene>
<dbReference type="PANTHER" id="PTHR21974">
    <property type="entry name" value="RE15880P"/>
    <property type="match status" value="1"/>
</dbReference>
<evidence type="ECO:0000256" key="1">
    <source>
        <dbReference type="SAM" id="Coils"/>
    </source>
</evidence>
<dbReference type="AlphaFoldDB" id="A0A0D7BAM3"/>
<proteinExistence type="predicted"/>
<reference evidence="2 3" key="1">
    <citation type="journal article" date="2015" name="Fungal Genet. Biol.">
        <title>Evolution of novel wood decay mechanisms in Agaricales revealed by the genome sequences of Fistulina hepatica and Cylindrobasidium torrendii.</title>
        <authorList>
            <person name="Floudas D."/>
            <person name="Held B.W."/>
            <person name="Riley R."/>
            <person name="Nagy L.G."/>
            <person name="Koehler G."/>
            <person name="Ransdell A.S."/>
            <person name="Younus H."/>
            <person name="Chow J."/>
            <person name="Chiniquy J."/>
            <person name="Lipzen A."/>
            <person name="Tritt A."/>
            <person name="Sun H."/>
            <person name="Haridas S."/>
            <person name="LaButti K."/>
            <person name="Ohm R.A."/>
            <person name="Kues U."/>
            <person name="Blanchette R.A."/>
            <person name="Grigoriev I.V."/>
            <person name="Minto R.E."/>
            <person name="Hibbett D.S."/>
        </authorList>
    </citation>
    <scope>NUCLEOTIDE SEQUENCE [LARGE SCALE GENOMIC DNA]</scope>
    <source>
        <strain evidence="2 3">FP15055 ss-10</strain>
    </source>
</reference>
<evidence type="ECO:0000313" key="3">
    <source>
        <dbReference type="Proteomes" id="UP000054007"/>
    </source>
</evidence>
<name>A0A0D7BAM3_9AGAR</name>